<protein>
    <submittedName>
        <fullName evidence="2">Uncharacterized protein</fullName>
    </submittedName>
</protein>
<comment type="caution">
    <text evidence="2">The sequence shown here is derived from an EMBL/GenBank/DDBJ whole genome shotgun (WGS) entry which is preliminary data.</text>
</comment>
<evidence type="ECO:0000313" key="2">
    <source>
        <dbReference type="EMBL" id="KKZ63841.1"/>
    </source>
</evidence>
<reference evidence="3" key="1">
    <citation type="journal article" date="2015" name="PLoS Genet.">
        <title>The dynamic genome and transcriptome of the human fungal pathogen Blastomyces and close relative Emmonsia.</title>
        <authorList>
            <person name="Munoz J.F."/>
            <person name="Gauthier G.M."/>
            <person name="Desjardins C.A."/>
            <person name="Gallo J.E."/>
            <person name="Holder J."/>
            <person name="Sullivan T.D."/>
            <person name="Marty A.J."/>
            <person name="Carmen J.C."/>
            <person name="Chen Z."/>
            <person name="Ding L."/>
            <person name="Gujja S."/>
            <person name="Magrini V."/>
            <person name="Misas E."/>
            <person name="Mitreva M."/>
            <person name="Priest M."/>
            <person name="Saif S."/>
            <person name="Whiston E.A."/>
            <person name="Young S."/>
            <person name="Zeng Q."/>
            <person name="Goldman W.E."/>
            <person name="Mardis E.R."/>
            <person name="Taylor J.W."/>
            <person name="McEwen J.G."/>
            <person name="Clay O.K."/>
            <person name="Klein B.S."/>
            <person name="Cuomo C.A."/>
        </authorList>
    </citation>
    <scope>NUCLEOTIDE SEQUENCE [LARGE SCALE GENOMIC DNA]</scope>
    <source>
        <strain evidence="3">UAMH 3008</strain>
    </source>
</reference>
<gene>
    <name evidence="2" type="ORF">EMCG_01848</name>
</gene>
<sequence>MPTMPTPSANGMITMTAADLLAFCQQMMMATHQNPDSNNDSGTPVNEQKQEIREYQKEVQTLIDMKTVTTFDGTNYQAWKVGILADAEVIGGTDILMKNEQAPPEGLAAPENEH</sequence>
<dbReference type="OrthoDB" id="4188785at2759"/>
<feature type="non-terminal residue" evidence="2">
    <location>
        <position position="114"/>
    </location>
</feature>
<proteinExistence type="predicted"/>
<dbReference type="EMBL" id="LCZI01000912">
    <property type="protein sequence ID" value="KKZ63841.1"/>
    <property type="molecule type" value="Genomic_DNA"/>
</dbReference>
<accession>A0A0G2J9E5</accession>
<organism evidence="2 3">
    <name type="scientific">[Emmonsia] crescens</name>
    <dbReference type="NCBI Taxonomy" id="73230"/>
    <lineage>
        <taxon>Eukaryota</taxon>
        <taxon>Fungi</taxon>
        <taxon>Dikarya</taxon>
        <taxon>Ascomycota</taxon>
        <taxon>Pezizomycotina</taxon>
        <taxon>Eurotiomycetes</taxon>
        <taxon>Eurotiomycetidae</taxon>
        <taxon>Onygenales</taxon>
        <taxon>Ajellomycetaceae</taxon>
        <taxon>Emergomyces</taxon>
    </lineage>
</organism>
<feature type="compositionally biased region" description="Polar residues" evidence="1">
    <location>
        <begin position="31"/>
        <end position="47"/>
    </location>
</feature>
<name>A0A0G2J9E5_9EURO</name>
<dbReference type="VEuPathDB" id="FungiDB:EMCG_01848"/>
<feature type="region of interest" description="Disordered" evidence="1">
    <location>
        <begin position="29"/>
        <end position="52"/>
    </location>
</feature>
<evidence type="ECO:0000313" key="3">
    <source>
        <dbReference type="Proteomes" id="UP000034164"/>
    </source>
</evidence>
<evidence type="ECO:0000256" key="1">
    <source>
        <dbReference type="SAM" id="MobiDB-lite"/>
    </source>
</evidence>
<dbReference type="AlphaFoldDB" id="A0A0G2J9E5"/>
<dbReference type="Proteomes" id="UP000034164">
    <property type="component" value="Unassembled WGS sequence"/>
</dbReference>